<evidence type="ECO:0000256" key="1">
    <source>
        <dbReference type="SAM" id="Phobius"/>
    </source>
</evidence>
<comment type="caution">
    <text evidence="3">The sequence shown here is derived from an EMBL/GenBank/DDBJ whole genome shotgun (WGS) entry which is preliminary data.</text>
</comment>
<name>A0ABP9DEU7_9BACT</name>
<dbReference type="EMBL" id="BAABJX010000035">
    <property type="protein sequence ID" value="GAA4837776.1"/>
    <property type="molecule type" value="Genomic_DNA"/>
</dbReference>
<dbReference type="RefSeq" id="WP_345372064.1">
    <property type="nucleotide sequence ID" value="NZ_BAABJX010000035.1"/>
</dbReference>
<dbReference type="Proteomes" id="UP001500298">
    <property type="component" value="Unassembled WGS sequence"/>
</dbReference>
<evidence type="ECO:0000259" key="2">
    <source>
        <dbReference type="SMART" id="SM00563"/>
    </source>
</evidence>
<feature type="domain" description="Phospholipid/glycerol acyltransferase" evidence="2">
    <location>
        <begin position="95"/>
        <end position="222"/>
    </location>
</feature>
<evidence type="ECO:0000313" key="3">
    <source>
        <dbReference type="EMBL" id="GAA4837776.1"/>
    </source>
</evidence>
<accession>A0ABP9DEU7</accession>
<feature type="transmembrane region" description="Helical" evidence="1">
    <location>
        <begin position="246"/>
        <end position="267"/>
    </location>
</feature>
<dbReference type="Pfam" id="PF01553">
    <property type="entry name" value="Acyltransferase"/>
    <property type="match status" value="1"/>
</dbReference>
<keyword evidence="1" id="KW-0812">Transmembrane</keyword>
<feature type="transmembrane region" description="Helical" evidence="1">
    <location>
        <begin position="405"/>
        <end position="425"/>
    </location>
</feature>
<protein>
    <recommendedName>
        <fullName evidence="2">Phospholipid/glycerol acyltransferase domain-containing protein</fullName>
    </recommendedName>
</protein>
<dbReference type="SUPFAM" id="SSF69593">
    <property type="entry name" value="Glycerol-3-phosphate (1)-acyltransferase"/>
    <property type="match status" value="1"/>
</dbReference>
<dbReference type="SMART" id="SM00563">
    <property type="entry name" value="PlsC"/>
    <property type="match status" value="1"/>
</dbReference>
<keyword evidence="1" id="KW-0472">Membrane</keyword>
<evidence type="ECO:0000313" key="4">
    <source>
        <dbReference type="Proteomes" id="UP001500298"/>
    </source>
</evidence>
<dbReference type="InterPro" id="IPR002123">
    <property type="entry name" value="Plipid/glycerol_acylTrfase"/>
</dbReference>
<sequence length="435" mass="50235">MQAKHPTSSAVAVSSKIQDQGMNDSTKFMKAKKKFRVYNEQEVMENIDNLHTMFDAGYAYSITTSVLTHLNSHYFRVKFIGFEEQPERVGEDVPLIYASNHSGMAFPWDAIALASSFFERSDYNLKKAARVLASPALSLAPIMSPFLIPDFWKKLGGVDATLINYDSLMHTKDSQVLIYPEGVPGIGKGFDKKYKLRRLASSTIRMSIKHKTPIVPIATVNGEYINPYSYSMDWVNRLAQKLGIPFLPIGLALLVVPFQPWFFYFGFPAKLTFVKGAPFKPYELVDGRALEQVTEEEIQQLRDQFQDHMQAHLNDSVAAHGTHPFQWKDFWKECKQQWSILWRFNPLNWCMIMKEHHAWYLKEKQQLQQEGRWPEGYEQQIELWKSLKAEGRTFPLKRKGLVKRFFGDLTTLLLYIPGLGLLYMLSKRPSKINTK</sequence>
<proteinExistence type="predicted"/>
<keyword evidence="1" id="KW-1133">Transmembrane helix</keyword>
<gene>
    <name evidence="3" type="ORF">GCM10023331_23670</name>
</gene>
<reference evidence="4" key="1">
    <citation type="journal article" date="2019" name="Int. J. Syst. Evol. Microbiol.">
        <title>The Global Catalogue of Microorganisms (GCM) 10K type strain sequencing project: providing services to taxonomists for standard genome sequencing and annotation.</title>
        <authorList>
            <consortium name="The Broad Institute Genomics Platform"/>
            <consortium name="The Broad Institute Genome Sequencing Center for Infectious Disease"/>
            <person name="Wu L."/>
            <person name="Ma J."/>
        </authorList>
    </citation>
    <scope>NUCLEOTIDE SEQUENCE [LARGE SCALE GENOMIC DNA]</scope>
    <source>
        <strain evidence="4">JCM 18326</strain>
    </source>
</reference>
<organism evidence="3 4">
    <name type="scientific">Algivirga pacifica</name>
    <dbReference type="NCBI Taxonomy" id="1162670"/>
    <lineage>
        <taxon>Bacteria</taxon>
        <taxon>Pseudomonadati</taxon>
        <taxon>Bacteroidota</taxon>
        <taxon>Cytophagia</taxon>
        <taxon>Cytophagales</taxon>
        <taxon>Flammeovirgaceae</taxon>
        <taxon>Algivirga</taxon>
    </lineage>
</organism>
<keyword evidence="4" id="KW-1185">Reference proteome</keyword>